<name>A0A8T7M9Y3_9CHLR</name>
<sequence length="794" mass="82339">MLNQVRERKKRHITARGLAALAGIALLLGLITSSFAAYTPPDSTADKVWGQGGDFTTNTLNKGGTFDGLSGNLPTADSLALPNGVLVDRQGGFYVADRGNSRVLYYPAGSTTPTKVWGQGGDFTTNIANKGGVPANLPFLPRYPTADSLYSPYGIALDGQGGLYVADGGNSRVVYYPAGSTTATRVYGQGGDFTTATWNKGGAHGVRQDEVFPTADSLDMPFGVAVDGQGGLYVADPFNSRVVYYPAGSTTATRVYGQGGDFTTNIENKGGVATNLLIPPYYPTADSLYRPAEVLVDRQGGLYVADGGNNRVVYYPAGSTTATRVYGQGGDFTTNTLNKGGANDGQGGSLPTADNLGGPYGLAIDRQGGLYVADSGNHRVLYYPAGSTTATQVYGQGGDFTTATENKGGVATNLLIPLRYPTADSLYFPSGVAVDGQGGLYVADDNNNRVVKFAFPALYLEFTTQPSGAAPNSTFSTKSVVTAKDVNGNFVSSYNGAVTIAIKSGTGTPGAILGGTLTVNAVNGVATFTDLQIDKSGSGYVLTASATGLPSVDSTPFDVARPSEIVPQFRVSPDRVVATNPENLVSFSFKVKNIGAGNANKILVEMPIPQGLDVGYLDGASAGVWVTQVTATSVTIALPKLEQNQEASGTVVFRPNSNAVVGTEIETHYTLIYDDDTGSGMRVNSNSQGFVYGEAESNLDESKGAVQPGAAVSAKAGEKVSIVQKGYLANEWVSEWYTAPDGKSVSLGMQLANANGEVTIAVDTAGLAGDYAVVGYGNRSEVTQVNILSVVAAS</sequence>
<dbReference type="SUPFAM" id="SSF101898">
    <property type="entry name" value="NHL repeat"/>
    <property type="match status" value="1"/>
</dbReference>
<dbReference type="AlphaFoldDB" id="A0A8T7M9Y3"/>
<accession>A0A8T7M9Y3</accession>
<dbReference type="EMBL" id="JACATZ010000003">
    <property type="protein sequence ID" value="NWJ48732.1"/>
    <property type="molecule type" value="Genomic_DNA"/>
</dbReference>
<dbReference type="Proteomes" id="UP001431572">
    <property type="component" value="Chromosome 2"/>
</dbReference>
<evidence type="ECO:0000313" key="5">
    <source>
        <dbReference type="EMBL" id="WJW68663.1"/>
    </source>
</evidence>
<feature type="signal peptide" evidence="3">
    <location>
        <begin position="1"/>
        <end position="36"/>
    </location>
</feature>
<evidence type="ECO:0000313" key="7">
    <source>
        <dbReference type="Proteomes" id="UP001431572"/>
    </source>
</evidence>
<dbReference type="PANTHER" id="PTHR24104">
    <property type="entry name" value="E3 UBIQUITIN-PROTEIN LIGASE NHLRC1-RELATED"/>
    <property type="match status" value="1"/>
</dbReference>
<dbReference type="PROSITE" id="PS51125">
    <property type="entry name" value="NHL"/>
    <property type="match status" value="3"/>
</dbReference>
<organism evidence="4 6">
    <name type="scientific">Candidatus Chlorohelix allophototropha</name>
    <dbReference type="NCBI Taxonomy" id="3003348"/>
    <lineage>
        <taxon>Bacteria</taxon>
        <taxon>Bacillati</taxon>
        <taxon>Chloroflexota</taxon>
        <taxon>Chloroflexia</taxon>
        <taxon>Candidatus Chloroheliales</taxon>
        <taxon>Candidatus Chloroheliaceae</taxon>
        <taxon>Candidatus Chlorohelix</taxon>
    </lineage>
</organism>
<proteinExistence type="predicted"/>
<keyword evidence="7" id="KW-1185">Reference proteome</keyword>
<gene>
    <name evidence="4" type="ORF">HXX08_22975</name>
    <name evidence="5" type="ORF">OZ401_004279</name>
</gene>
<reference evidence="4 6" key="1">
    <citation type="submission" date="2020-06" db="EMBL/GenBank/DDBJ databases">
        <title>Anoxygenic phototrophic Chloroflexota member uses a Type I reaction center.</title>
        <authorList>
            <person name="Tsuji J.M."/>
            <person name="Shaw N.A."/>
            <person name="Nagashima S."/>
            <person name="Venkiteswaran J."/>
            <person name="Schiff S.L."/>
            <person name="Hanada S."/>
            <person name="Tank M."/>
            <person name="Neufeld J.D."/>
        </authorList>
    </citation>
    <scope>NUCLEOTIDE SEQUENCE [LARGE SCALE GENOMIC DNA]</scope>
    <source>
        <strain evidence="4">L227-S17</strain>
    </source>
</reference>
<dbReference type="RefSeq" id="WP_341470568.1">
    <property type="nucleotide sequence ID" value="NZ_CP128400.1"/>
</dbReference>
<evidence type="ECO:0000313" key="6">
    <source>
        <dbReference type="Proteomes" id="UP000521676"/>
    </source>
</evidence>
<feature type="chain" id="PRO_5035896516" description="CARDB domain-containing protein" evidence="3">
    <location>
        <begin position="37"/>
        <end position="794"/>
    </location>
</feature>
<dbReference type="Proteomes" id="UP000521676">
    <property type="component" value="Unassembled WGS sequence"/>
</dbReference>
<evidence type="ECO:0000256" key="3">
    <source>
        <dbReference type="SAM" id="SignalP"/>
    </source>
</evidence>
<evidence type="ECO:0000256" key="2">
    <source>
        <dbReference type="PROSITE-ProRule" id="PRU00504"/>
    </source>
</evidence>
<feature type="repeat" description="NHL" evidence="2">
    <location>
        <begin position="79"/>
        <end position="109"/>
    </location>
</feature>
<evidence type="ECO:0000313" key="4">
    <source>
        <dbReference type="EMBL" id="NWJ48732.1"/>
    </source>
</evidence>
<keyword evidence="3" id="KW-0732">Signal</keyword>
<evidence type="ECO:0008006" key="8">
    <source>
        <dbReference type="Google" id="ProtNLM"/>
    </source>
</evidence>
<dbReference type="EMBL" id="CP128400">
    <property type="protein sequence ID" value="WJW68663.1"/>
    <property type="molecule type" value="Genomic_DNA"/>
</dbReference>
<feature type="repeat" description="NHL" evidence="2">
    <location>
        <begin position="426"/>
        <end position="456"/>
    </location>
</feature>
<dbReference type="Pfam" id="PF01436">
    <property type="entry name" value="NHL"/>
    <property type="match status" value="3"/>
</dbReference>
<feature type="repeat" description="NHL" evidence="2">
    <location>
        <begin position="358"/>
        <end position="386"/>
    </location>
</feature>
<dbReference type="InterPro" id="IPR001258">
    <property type="entry name" value="NHL_repeat"/>
</dbReference>
<evidence type="ECO:0000256" key="1">
    <source>
        <dbReference type="ARBA" id="ARBA00022737"/>
    </source>
</evidence>
<dbReference type="InterPro" id="IPR050952">
    <property type="entry name" value="TRIM-NHL_E3_ligases"/>
</dbReference>
<reference evidence="5" key="2">
    <citation type="journal article" date="2024" name="Nature">
        <title>Anoxygenic phototroph of the Chloroflexota uses a type I reaction centre.</title>
        <authorList>
            <person name="Tsuji J.M."/>
            <person name="Shaw N.A."/>
            <person name="Nagashima S."/>
            <person name="Venkiteswaran J.J."/>
            <person name="Schiff S.L."/>
            <person name="Watanabe T."/>
            <person name="Fukui M."/>
            <person name="Hanada S."/>
            <person name="Tank M."/>
            <person name="Neufeld J.D."/>
        </authorList>
    </citation>
    <scope>NUCLEOTIDE SEQUENCE</scope>
    <source>
        <strain evidence="5">L227-S17</strain>
    </source>
</reference>
<dbReference type="Gene3D" id="2.40.10.500">
    <property type="match status" value="5"/>
</dbReference>
<keyword evidence="1" id="KW-0677">Repeat</keyword>
<protein>
    <recommendedName>
        <fullName evidence="8">CARDB domain-containing protein</fullName>
    </recommendedName>
</protein>